<evidence type="ECO:0000313" key="2">
    <source>
        <dbReference type="EMBL" id="KAG0592007.1"/>
    </source>
</evidence>
<protein>
    <submittedName>
        <fullName evidence="2">Uncharacterized protein</fullName>
    </submittedName>
</protein>
<feature type="compositionally biased region" description="Polar residues" evidence="1">
    <location>
        <begin position="67"/>
        <end position="77"/>
    </location>
</feature>
<reference evidence="2" key="1">
    <citation type="submission" date="2020-06" db="EMBL/GenBank/DDBJ databases">
        <title>WGS assembly of Ceratodon purpureus strain R40.</title>
        <authorList>
            <person name="Carey S.B."/>
            <person name="Jenkins J."/>
            <person name="Shu S."/>
            <person name="Lovell J.T."/>
            <person name="Sreedasyam A."/>
            <person name="Maumus F."/>
            <person name="Tiley G.P."/>
            <person name="Fernandez-Pozo N."/>
            <person name="Barry K."/>
            <person name="Chen C."/>
            <person name="Wang M."/>
            <person name="Lipzen A."/>
            <person name="Daum C."/>
            <person name="Saski C.A."/>
            <person name="Payton A.C."/>
            <person name="Mcbreen J.C."/>
            <person name="Conrad R.E."/>
            <person name="Kollar L.M."/>
            <person name="Olsson S."/>
            <person name="Huttunen S."/>
            <person name="Landis J.B."/>
            <person name="Wickett N.J."/>
            <person name="Johnson M.G."/>
            <person name="Rensing S.A."/>
            <person name="Grimwood J."/>
            <person name="Schmutz J."/>
            <person name="Mcdaniel S.F."/>
        </authorList>
    </citation>
    <scope>NUCLEOTIDE SEQUENCE</scope>
    <source>
        <strain evidence="2">R40</strain>
    </source>
</reference>
<accession>A0A8T0J8J9</accession>
<evidence type="ECO:0000313" key="3">
    <source>
        <dbReference type="Proteomes" id="UP000822688"/>
    </source>
</evidence>
<name>A0A8T0J8J9_CERPU</name>
<gene>
    <name evidence="2" type="ORF">KC19_1G217900</name>
</gene>
<organism evidence="2 3">
    <name type="scientific">Ceratodon purpureus</name>
    <name type="common">Fire moss</name>
    <name type="synonym">Dicranum purpureum</name>
    <dbReference type="NCBI Taxonomy" id="3225"/>
    <lineage>
        <taxon>Eukaryota</taxon>
        <taxon>Viridiplantae</taxon>
        <taxon>Streptophyta</taxon>
        <taxon>Embryophyta</taxon>
        <taxon>Bryophyta</taxon>
        <taxon>Bryophytina</taxon>
        <taxon>Bryopsida</taxon>
        <taxon>Dicranidae</taxon>
        <taxon>Pseudoditrichales</taxon>
        <taxon>Ditrichaceae</taxon>
        <taxon>Ceratodon</taxon>
    </lineage>
</organism>
<keyword evidence="3" id="KW-1185">Reference proteome</keyword>
<feature type="compositionally biased region" description="Polar residues" evidence="1">
    <location>
        <begin position="109"/>
        <end position="131"/>
    </location>
</feature>
<sequence>MTLLNTTPAQIRRKSSHSTPSNKRNDPSKRNNHYLHLTKRLTRSAPRAIEEKAVSQTAPRPKFHTKPLNQLAPTRTPTLAKRNSHYPHLEKNLPEMALHARSKEKSRSRTATPPQIQRRTSHSTGGNETHP</sequence>
<feature type="compositionally biased region" description="Basic residues" evidence="1">
    <location>
        <begin position="30"/>
        <end position="42"/>
    </location>
</feature>
<dbReference type="Proteomes" id="UP000822688">
    <property type="component" value="Chromosome 1"/>
</dbReference>
<comment type="caution">
    <text evidence="2">The sequence shown here is derived from an EMBL/GenBank/DDBJ whole genome shotgun (WGS) entry which is preliminary data.</text>
</comment>
<proteinExistence type="predicted"/>
<feature type="region of interest" description="Disordered" evidence="1">
    <location>
        <begin position="1"/>
        <end position="131"/>
    </location>
</feature>
<dbReference type="AlphaFoldDB" id="A0A8T0J8J9"/>
<evidence type="ECO:0000256" key="1">
    <source>
        <dbReference type="SAM" id="MobiDB-lite"/>
    </source>
</evidence>
<dbReference type="EMBL" id="CM026421">
    <property type="protein sequence ID" value="KAG0592007.1"/>
    <property type="molecule type" value="Genomic_DNA"/>
</dbReference>